<accession>A0A1J5SVJ9</accession>
<proteinExistence type="predicted"/>
<dbReference type="EMBL" id="MLJW01000017">
    <property type="protein sequence ID" value="OIR12537.1"/>
    <property type="molecule type" value="Genomic_DNA"/>
</dbReference>
<feature type="region of interest" description="Disordered" evidence="1">
    <location>
        <begin position="1"/>
        <end position="35"/>
    </location>
</feature>
<name>A0A1J5SVJ9_9ZZZZ</name>
<evidence type="ECO:0000313" key="2">
    <source>
        <dbReference type="EMBL" id="OIR12537.1"/>
    </source>
</evidence>
<sequence length="111" mass="11894">MQGTPSEPSPVANKATSGVGEVSSNVSANTKTSPEQVDKALKQVNDAFTQKNLNLLASVEKDKETGINVLKVTDKDTKEVIRQFPEQAVIVMAQAIDQSLDPKGHLIHVKA</sequence>
<dbReference type="SUPFAM" id="SSF160214">
    <property type="entry name" value="FlaG-like"/>
    <property type="match status" value="1"/>
</dbReference>
<reference evidence="2" key="1">
    <citation type="submission" date="2016-10" db="EMBL/GenBank/DDBJ databases">
        <title>Sequence of Gallionella enrichment culture.</title>
        <authorList>
            <person name="Poehlein A."/>
            <person name="Muehling M."/>
            <person name="Daniel R."/>
        </authorList>
    </citation>
    <scope>NUCLEOTIDE SEQUENCE</scope>
</reference>
<dbReference type="Pfam" id="PF03646">
    <property type="entry name" value="FlaG"/>
    <property type="match status" value="1"/>
</dbReference>
<dbReference type="InterPro" id="IPR005186">
    <property type="entry name" value="FlaG"/>
</dbReference>
<organism evidence="2">
    <name type="scientific">mine drainage metagenome</name>
    <dbReference type="NCBI Taxonomy" id="410659"/>
    <lineage>
        <taxon>unclassified sequences</taxon>
        <taxon>metagenomes</taxon>
        <taxon>ecological metagenomes</taxon>
    </lineage>
</organism>
<dbReference type="Gene3D" id="3.30.160.170">
    <property type="entry name" value="FlaG-like"/>
    <property type="match status" value="1"/>
</dbReference>
<protein>
    <submittedName>
        <fullName evidence="2">FlaG protein</fullName>
    </submittedName>
</protein>
<dbReference type="AlphaFoldDB" id="A0A1J5SVJ9"/>
<evidence type="ECO:0000256" key="1">
    <source>
        <dbReference type="SAM" id="MobiDB-lite"/>
    </source>
</evidence>
<gene>
    <name evidence="2" type="ORF">GALL_62360</name>
</gene>
<comment type="caution">
    <text evidence="2">The sequence shown here is derived from an EMBL/GenBank/DDBJ whole genome shotgun (WGS) entry which is preliminary data.</text>
</comment>
<feature type="compositionally biased region" description="Polar residues" evidence="1">
    <location>
        <begin position="22"/>
        <end position="35"/>
    </location>
</feature>
<dbReference type="InterPro" id="IPR035924">
    <property type="entry name" value="FlaG-like_sf"/>
</dbReference>